<reference evidence="1 2" key="1">
    <citation type="journal article" date="2014" name="PLoS Genet.">
        <title>Phylogenetically driven sequencing of extremely halophilic archaea reveals strategies for static and dynamic osmo-response.</title>
        <authorList>
            <person name="Becker E.A."/>
            <person name="Seitzer P.M."/>
            <person name="Tritt A."/>
            <person name="Larsen D."/>
            <person name="Krusor M."/>
            <person name="Yao A.I."/>
            <person name="Wu D."/>
            <person name="Madern D."/>
            <person name="Eisen J.A."/>
            <person name="Darling A.E."/>
            <person name="Facciotti M.T."/>
        </authorList>
    </citation>
    <scope>NUCLEOTIDE SEQUENCE [LARGE SCALE GENOMIC DNA]</scope>
    <source>
        <strain evidence="1 2">JCM 13563</strain>
    </source>
</reference>
<dbReference type="InterPro" id="IPR009482">
    <property type="entry name" value="DUF1102"/>
</dbReference>
<dbReference type="Pfam" id="PF06510">
    <property type="entry name" value="DUF1102"/>
    <property type="match status" value="1"/>
</dbReference>
<sequence length="188" mass="19023">MQRRKFVIGMGALASGAAAGIGTGAFSSVSATRNVDVKVADDASAYLRLHGTGGNNSDYVTDDGDGGTLTIDLSSSNSGDVSGGGEGVNPDAVTKIDNLFTVENQGTQEVDVSISKSGDNKGLVEFYPNADYDGDPLSDSAETLGTGISTDVSIKIDTTDAGLSDETELLDSVTFNATATSSSDTTSS</sequence>
<organism evidence="1 2">
    <name type="scientific">Natrinema limicola JCM 13563</name>
    <dbReference type="NCBI Taxonomy" id="1230457"/>
    <lineage>
        <taxon>Archaea</taxon>
        <taxon>Methanobacteriati</taxon>
        <taxon>Methanobacteriota</taxon>
        <taxon>Stenosarchaea group</taxon>
        <taxon>Halobacteria</taxon>
        <taxon>Halobacteriales</taxon>
        <taxon>Natrialbaceae</taxon>
        <taxon>Natrinema</taxon>
    </lineage>
</organism>
<dbReference type="eggNOG" id="arCOG02696">
    <property type="taxonomic scope" value="Archaea"/>
</dbReference>
<dbReference type="Proteomes" id="UP000011615">
    <property type="component" value="Unassembled WGS sequence"/>
</dbReference>
<dbReference type="PATRIC" id="fig|1230457.4.peg.3123"/>
<dbReference type="EMBL" id="AOIT01000065">
    <property type="protein sequence ID" value="ELZ17386.1"/>
    <property type="molecule type" value="Genomic_DNA"/>
</dbReference>
<comment type="caution">
    <text evidence="1">The sequence shown here is derived from an EMBL/GenBank/DDBJ whole genome shotgun (WGS) entry which is preliminary data.</text>
</comment>
<dbReference type="RefSeq" id="WP_008014577.1">
    <property type="nucleotide sequence ID" value="NZ_AOIT01000065.1"/>
</dbReference>
<evidence type="ECO:0000313" key="1">
    <source>
        <dbReference type="EMBL" id="ELZ17386.1"/>
    </source>
</evidence>
<protein>
    <recommendedName>
        <fullName evidence="3">DUF1102 domain-containing protein</fullName>
    </recommendedName>
</protein>
<name>M0C269_9EURY</name>
<keyword evidence="2" id="KW-1185">Reference proteome</keyword>
<evidence type="ECO:0000313" key="2">
    <source>
        <dbReference type="Proteomes" id="UP000011615"/>
    </source>
</evidence>
<proteinExistence type="predicted"/>
<evidence type="ECO:0008006" key="3">
    <source>
        <dbReference type="Google" id="ProtNLM"/>
    </source>
</evidence>
<accession>M0C269</accession>
<dbReference type="AlphaFoldDB" id="M0C269"/>
<gene>
    <name evidence="1" type="ORF">C476_15560</name>
</gene>